<accession>A0A0U1NPV5</accession>
<dbReference type="GO" id="GO:0010181">
    <property type="term" value="F:FMN binding"/>
    <property type="evidence" value="ECO:0007669"/>
    <property type="project" value="InterPro"/>
</dbReference>
<dbReference type="Pfam" id="PF12766">
    <property type="entry name" value="Pyridox_oxase_2"/>
    <property type="match status" value="1"/>
</dbReference>
<dbReference type="InterPro" id="IPR024624">
    <property type="entry name" value="Pyridox_Oxase_Alr4036_FMN-bd"/>
</dbReference>
<keyword evidence="4" id="KW-0560">Oxidoreductase</keyword>
<protein>
    <submittedName>
        <fullName evidence="6">Pyridoxamine 5'-phosphate oxidase</fullName>
    </submittedName>
</protein>
<dbReference type="InterPro" id="IPR000659">
    <property type="entry name" value="Pyridox_Oxase"/>
</dbReference>
<reference evidence="6 7" key="1">
    <citation type="submission" date="2015-04" db="EMBL/GenBank/DDBJ databases">
        <authorList>
            <person name="Syromyatnikov M.Y."/>
            <person name="Popov V.N."/>
        </authorList>
    </citation>
    <scope>NUCLEOTIDE SEQUENCE [LARGE SCALE GENOMIC DNA]</scope>
    <source>
        <strain evidence="6 7">CECT 5292</strain>
    </source>
</reference>
<feature type="domain" description="Pyridoxamine 5'-phosphate oxidase Alr4036 family FMN-binding" evidence="5">
    <location>
        <begin position="14"/>
        <end position="101"/>
    </location>
</feature>
<gene>
    <name evidence="6" type="ORF">NIG5292_02879</name>
</gene>
<dbReference type="SUPFAM" id="SSF50475">
    <property type="entry name" value="FMN-binding split barrel"/>
    <property type="match status" value="1"/>
</dbReference>
<evidence type="ECO:0000256" key="1">
    <source>
        <dbReference type="ARBA" id="ARBA00001917"/>
    </source>
</evidence>
<evidence type="ECO:0000256" key="4">
    <source>
        <dbReference type="ARBA" id="ARBA00023002"/>
    </source>
</evidence>
<dbReference type="OrthoDB" id="5120525at2"/>
<dbReference type="GO" id="GO:0008615">
    <property type="term" value="P:pyridoxine biosynthetic process"/>
    <property type="evidence" value="ECO:0007669"/>
    <property type="project" value="InterPro"/>
</dbReference>
<evidence type="ECO:0000313" key="7">
    <source>
        <dbReference type="Proteomes" id="UP000048949"/>
    </source>
</evidence>
<proteinExistence type="predicted"/>
<keyword evidence="7" id="KW-1185">Reference proteome</keyword>
<dbReference type="EMBL" id="CVQV01000047">
    <property type="protein sequence ID" value="CRK76810.1"/>
    <property type="molecule type" value="Genomic_DNA"/>
</dbReference>
<dbReference type="RefSeq" id="WP_048600193.1">
    <property type="nucleotide sequence ID" value="NZ_CVPC01000047.1"/>
</dbReference>
<evidence type="ECO:0000256" key="3">
    <source>
        <dbReference type="ARBA" id="ARBA00022643"/>
    </source>
</evidence>
<keyword evidence="2" id="KW-0285">Flavoprotein</keyword>
<dbReference type="AlphaFoldDB" id="A0A0U1NPV5"/>
<dbReference type="Proteomes" id="UP000048949">
    <property type="component" value="Unassembled WGS sequence"/>
</dbReference>
<evidence type="ECO:0000256" key="2">
    <source>
        <dbReference type="ARBA" id="ARBA00022630"/>
    </source>
</evidence>
<name>A0A0U1NPV5_9RHOB</name>
<keyword evidence="3" id="KW-0288">FMN</keyword>
<dbReference type="PANTHER" id="PTHR10851">
    <property type="entry name" value="PYRIDOXINE-5-PHOSPHATE OXIDASE"/>
    <property type="match status" value="1"/>
</dbReference>
<sequence length="184" mass="20505">MSDPNDLPTFLDYAWRHLIRGVADGRSPARYPTFATVAADGTPEARTVTLRAASRPQSTLEVHTDIATAKVVALKHSPKAAFLFWLPRANLQIRITTTVDIQTGSAVDGQWDRIPLASRVSYGTEPTPGTVISDAYAYEKPSERERFGVLTCKMLHIDLVQLGERHRRAGYNFKNDWVGEWLAP</sequence>
<dbReference type="Gene3D" id="2.30.110.10">
    <property type="entry name" value="Electron Transport, Fmn-binding Protein, Chain A"/>
    <property type="match status" value="1"/>
</dbReference>
<dbReference type="GO" id="GO:0004733">
    <property type="term" value="F:pyridoxamine phosphate oxidase activity"/>
    <property type="evidence" value="ECO:0007669"/>
    <property type="project" value="InterPro"/>
</dbReference>
<comment type="cofactor">
    <cofactor evidence="1">
        <name>FMN</name>
        <dbReference type="ChEBI" id="CHEBI:58210"/>
    </cofactor>
</comment>
<organism evidence="6 7">
    <name type="scientific">Nereida ignava</name>
    <dbReference type="NCBI Taxonomy" id="282199"/>
    <lineage>
        <taxon>Bacteria</taxon>
        <taxon>Pseudomonadati</taxon>
        <taxon>Pseudomonadota</taxon>
        <taxon>Alphaproteobacteria</taxon>
        <taxon>Rhodobacterales</taxon>
        <taxon>Roseobacteraceae</taxon>
        <taxon>Nereida</taxon>
    </lineage>
</organism>
<dbReference type="STRING" id="282199.GCA_001049735_02878"/>
<evidence type="ECO:0000313" key="6">
    <source>
        <dbReference type="EMBL" id="CRK76810.1"/>
    </source>
</evidence>
<dbReference type="InterPro" id="IPR012349">
    <property type="entry name" value="Split_barrel_FMN-bd"/>
</dbReference>
<evidence type="ECO:0000259" key="5">
    <source>
        <dbReference type="Pfam" id="PF12766"/>
    </source>
</evidence>
<dbReference type="PANTHER" id="PTHR10851:SF0">
    <property type="entry name" value="PYRIDOXINE-5'-PHOSPHATE OXIDASE"/>
    <property type="match status" value="1"/>
</dbReference>